<accession>A0A0R1VYZ2</accession>
<keyword evidence="1" id="KW-0472">Membrane</keyword>
<keyword evidence="1" id="KW-0812">Transmembrane</keyword>
<organism evidence="2 3">
    <name type="scientific">Lapidilactobacillus concavus DSM 17758</name>
    <dbReference type="NCBI Taxonomy" id="1423735"/>
    <lineage>
        <taxon>Bacteria</taxon>
        <taxon>Bacillati</taxon>
        <taxon>Bacillota</taxon>
        <taxon>Bacilli</taxon>
        <taxon>Lactobacillales</taxon>
        <taxon>Lactobacillaceae</taxon>
        <taxon>Lapidilactobacillus</taxon>
    </lineage>
</organism>
<gene>
    <name evidence="2" type="ORF">FC15_GL000640</name>
</gene>
<sequence length="95" mass="10500">MSPIEKYKNYLIFYFRSFSLFWHAAPLSSLLLIVLVPLQALAPALLLTFAQRILDGLQGQQNVLPMLIVWTVAFFIANAALDDGDTVGTAICKGD</sequence>
<dbReference type="STRING" id="1423735.FC15_GL000640"/>
<keyword evidence="1" id="KW-1133">Transmembrane helix</keyword>
<evidence type="ECO:0000313" key="3">
    <source>
        <dbReference type="Proteomes" id="UP000051315"/>
    </source>
</evidence>
<name>A0A0R1VYZ2_9LACO</name>
<feature type="transmembrane region" description="Helical" evidence="1">
    <location>
        <begin position="62"/>
        <end position="81"/>
    </location>
</feature>
<evidence type="ECO:0000313" key="2">
    <source>
        <dbReference type="EMBL" id="KRM08345.1"/>
    </source>
</evidence>
<comment type="caution">
    <text evidence="2">The sequence shown here is derived from an EMBL/GenBank/DDBJ whole genome shotgun (WGS) entry which is preliminary data.</text>
</comment>
<dbReference type="EMBL" id="AZFX01000089">
    <property type="protein sequence ID" value="KRM08345.1"/>
    <property type="molecule type" value="Genomic_DNA"/>
</dbReference>
<reference evidence="2 3" key="1">
    <citation type="journal article" date="2015" name="Genome Announc.">
        <title>Expanding the biotechnology potential of lactobacilli through comparative genomics of 213 strains and associated genera.</title>
        <authorList>
            <person name="Sun Z."/>
            <person name="Harris H.M."/>
            <person name="McCann A."/>
            <person name="Guo C."/>
            <person name="Argimon S."/>
            <person name="Zhang W."/>
            <person name="Yang X."/>
            <person name="Jeffery I.B."/>
            <person name="Cooney J.C."/>
            <person name="Kagawa T.F."/>
            <person name="Liu W."/>
            <person name="Song Y."/>
            <person name="Salvetti E."/>
            <person name="Wrobel A."/>
            <person name="Rasinkangas P."/>
            <person name="Parkhill J."/>
            <person name="Rea M.C."/>
            <person name="O'Sullivan O."/>
            <person name="Ritari J."/>
            <person name="Douillard F.P."/>
            <person name="Paul Ross R."/>
            <person name="Yang R."/>
            <person name="Briner A.E."/>
            <person name="Felis G.E."/>
            <person name="de Vos W.M."/>
            <person name="Barrangou R."/>
            <person name="Klaenhammer T.R."/>
            <person name="Caufield P.W."/>
            <person name="Cui Y."/>
            <person name="Zhang H."/>
            <person name="O'Toole P.W."/>
        </authorList>
    </citation>
    <scope>NUCLEOTIDE SEQUENCE [LARGE SCALE GENOMIC DNA]</scope>
    <source>
        <strain evidence="2 3">DSM 17758</strain>
    </source>
</reference>
<keyword evidence="3" id="KW-1185">Reference proteome</keyword>
<proteinExistence type="predicted"/>
<protein>
    <submittedName>
        <fullName evidence="2">Uncharacterized protein</fullName>
    </submittedName>
</protein>
<feature type="transmembrane region" description="Helical" evidence="1">
    <location>
        <begin position="20"/>
        <end position="50"/>
    </location>
</feature>
<dbReference type="AlphaFoldDB" id="A0A0R1VYZ2"/>
<dbReference type="RefSeq" id="WP_057825551.1">
    <property type="nucleotide sequence ID" value="NZ_AZFX01000089.1"/>
</dbReference>
<evidence type="ECO:0000256" key="1">
    <source>
        <dbReference type="SAM" id="Phobius"/>
    </source>
</evidence>
<dbReference type="Proteomes" id="UP000051315">
    <property type="component" value="Unassembled WGS sequence"/>
</dbReference>